<keyword evidence="2" id="KW-1133">Transmembrane helix</keyword>
<name>A0A501WQV4_9RHOB</name>
<keyword evidence="2" id="KW-0472">Membrane</keyword>
<keyword evidence="4" id="KW-1185">Reference proteome</keyword>
<feature type="transmembrane region" description="Helical" evidence="2">
    <location>
        <begin position="19"/>
        <end position="38"/>
    </location>
</feature>
<feature type="compositionally biased region" description="Pro residues" evidence="1">
    <location>
        <begin position="75"/>
        <end position="90"/>
    </location>
</feature>
<dbReference type="AlphaFoldDB" id="A0A501WQV4"/>
<organism evidence="3 4">
    <name type="scientific">Amaricoccus solimangrovi</name>
    <dbReference type="NCBI Taxonomy" id="2589815"/>
    <lineage>
        <taxon>Bacteria</taxon>
        <taxon>Pseudomonadati</taxon>
        <taxon>Pseudomonadota</taxon>
        <taxon>Alphaproteobacteria</taxon>
        <taxon>Rhodobacterales</taxon>
        <taxon>Paracoccaceae</taxon>
        <taxon>Amaricoccus</taxon>
    </lineage>
</organism>
<reference evidence="3 4" key="1">
    <citation type="submission" date="2019-06" db="EMBL/GenBank/DDBJ databases">
        <title>A novel bacterium of genus Amaricoccus, isolated from marine sediment.</title>
        <authorList>
            <person name="Huang H."/>
            <person name="Mo K."/>
            <person name="Hu Y."/>
        </authorList>
    </citation>
    <scope>NUCLEOTIDE SEQUENCE [LARGE SCALE GENOMIC DNA]</scope>
    <source>
        <strain evidence="3 4">HB172011</strain>
    </source>
</reference>
<protein>
    <submittedName>
        <fullName evidence="3">Uncharacterized protein</fullName>
    </submittedName>
</protein>
<keyword evidence="2" id="KW-0812">Transmembrane</keyword>
<dbReference type="Proteomes" id="UP000319255">
    <property type="component" value="Unassembled WGS sequence"/>
</dbReference>
<sequence length="90" mass="9326">MAPTDTNTKKEAKRHAGPLIGLAILVVLVVLGFFWWIGYAAKDPAERPAPPPETSAVTPPETPPAVPDAASNSPAAPPRQTPDTPAPANP</sequence>
<proteinExistence type="predicted"/>
<evidence type="ECO:0000256" key="2">
    <source>
        <dbReference type="SAM" id="Phobius"/>
    </source>
</evidence>
<gene>
    <name evidence="3" type="ORF">FJM51_14620</name>
</gene>
<feature type="region of interest" description="Disordered" evidence="1">
    <location>
        <begin position="44"/>
        <end position="90"/>
    </location>
</feature>
<dbReference type="EMBL" id="VFRP01000015">
    <property type="protein sequence ID" value="TPE49361.1"/>
    <property type="molecule type" value="Genomic_DNA"/>
</dbReference>
<evidence type="ECO:0000313" key="3">
    <source>
        <dbReference type="EMBL" id="TPE49361.1"/>
    </source>
</evidence>
<evidence type="ECO:0000313" key="4">
    <source>
        <dbReference type="Proteomes" id="UP000319255"/>
    </source>
</evidence>
<comment type="caution">
    <text evidence="3">The sequence shown here is derived from an EMBL/GenBank/DDBJ whole genome shotgun (WGS) entry which is preliminary data.</text>
</comment>
<accession>A0A501WQV4</accession>
<dbReference type="RefSeq" id="WP_140454882.1">
    <property type="nucleotide sequence ID" value="NZ_VFRP01000015.1"/>
</dbReference>
<evidence type="ECO:0000256" key="1">
    <source>
        <dbReference type="SAM" id="MobiDB-lite"/>
    </source>
</evidence>